<name>A0A3B3RL20_9TELE</name>
<dbReference type="GO" id="GO:0043235">
    <property type="term" value="C:receptor complex"/>
    <property type="evidence" value="ECO:0007669"/>
    <property type="project" value="TreeGrafter"/>
</dbReference>
<dbReference type="SUPFAM" id="SSF57424">
    <property type="entry name" value="LDL receptor-like module"/>
    <property type="match status" value="5"/>
</dbReference>
<evidence type="ECO:0000256" key="8">
    <source>
        <dbReference type="ARBA" id="ARBA00022729"/>
    </source>
</evidence>
<dbReference type="STRING" id="1676925.ENSPKIP00000018520"/>
<dbReference type="Proteomes" id="UP000261540">
    <property type="component" value="Unplaced"/>
</dbReference>
<keyword evidence="11" id="KW-0472">Membrane</keyword>
<dbReference type="CDD" id="cd00112">
    <property type="entry name" value="LDLa"/>
    <property type="match status" value="5"/>
</dbReference>
<feature type="disulfide bond" evidence="15">
    <location>
        <begin position="155"/>
        <end position="170"/>
    </location>
</feature>
<proteinExistence type="predicted"/>
<keyword evidence="7" id="KW-0812">Transmembrane</keyword>
<dbReference type="FunFam" id="4.10.400.10:FF:000001">
    <property type="entry name" value="Low-density lipoprotein receptor-related protein 1"/>
    <property type="match status" value="1"/>
</dbReference>
<feature type="disulfide bond" evidence="15">
    <location>
        <begin position="44"/>
        <end position="56"/>
    </location>
</feature>
<dbReference type="GO" id="GO:0006898">
    <property type="term" value="P:receptor-mediated endocytosis"/>
    <property type="evidence" value="ECO:0007669"/>
    <property type="project" value="TreeGrafter"/>
</dbReference>
<dbReference type="SMART" id="SM00192">
    <property type="entry name" value="LDLa"/>
    <property type="match status" value="5"/>
</dbReference>
<keyword evidence="18" id="KW-1185">Reference proteome</keyword>
<dbReference type="Pfam" id="PF00057">
    <property type="entry name" value="Ldl_recept_a"/>
    <property type="match status" value="5"/>
</dbReference>
<evidence type="ECO:0000256" key="13">
    <source>
        <dbReference type="ARBA" id="ARBA00023170"/>
    </source>
</evidence>
<keyword evidence="5" id="KW-0245">EGF-like domain</keyword>
<evidence type="ECO:0000256" key="5">
    <source>
        <dbReference type="ARBA" id="ARBA00022536"/>
    </source>
</evidence>
<feature type="disulfide bond" evidence="15">
    <location>
        <begin position="176"/>
        <end position="188"/>
    </location>
</feature>
<dbReference type="InterPro" id="IPR023415">
    <property type="entry name" value="LDLR_class-A_CS"/>
</dbReference>
<reference evidence="17" key="1">
    <citation type="submission" date="2025-08" db="UniProtKB">
        <authorList>
            <consortium name="Ensembl"/>
        </authorList>
    </citation>
    <scope>IDENTIFICATION</scope>
</reference>
<evidence type="ECO:0000256" key="11">
    <source>
        <dbReference type="ARBA" id="ARBA00023136"/>
    </source>
</evidence>
<feature type="disulfide bond" evidence="15">
    <location>
        <begin position="90"/>
        <end position="108"/>
    </location>
</feature>
<feature type="disulfide bond" evidence="15">
    <location>
        <begin position="63"/>
        <end position="78"/>
    </location>
</feature>
<evidence type="ECO:0000256" key="6">
    <source>
        <dbReference type="ARBA" id="ARBA00022583"/>
    </source>
</evidence>
<sequence>PQHHHPGPHHIAQWPYPRLCFLHLLLYNSIMLFIYPENVAARTCAPNDFHCNNSHCIPGHWQCDHDNDCGDNSDEDECPPHQCSHSEFACTDRRCIAARWRCDGDQDCFDGSDERELQATALSFVYVPQTGCDLMCDISQFQCKNGHCIPNHWHCDGDPDCIDGSDEGNCDMVRHCPLDEFQCNNTLCKPLAWRCDGEDDCGDNSDEDYEECSESAKFQCPPTRSFRCHNDRVCLSNGKRCDGINNCGDNTDELNCQRRIHLDFGYLCVFSDAPPTTPSCEKDKFLCSNGKCISKGAGKCHALVPLRLTSRWGLYGSLLVALVPLRLTASRVGASMAHC</sequence>
<dbReference type="GO" id="GO:0005576">
    <property type="term" value="C:extracellular region"/>
    <property type="evidence" value="ECO:0007669"/>
    <property type="project" value="UniProtKB-SubCell"/>
</dbReference>
<comment type="subcellular location">
    <subcellularLocation>
        <location evidence="1">Cell membrane</location>
        <topology evidence="1">Single-pass type I membrane protein</topology>
    </subcellularLocation>
    <subcellularLocation>
        <location evidence="2">Secreted</location>
    </subcellularLocation>
</comment>
<dbReference type="InterPro" id="IPR036055">
    <property type="entry name" value="LDL_receptor-like_sf"/>
</dbReference>
<feature type="chain" id="PRO_5017434991" evidence="16">
    <location>
        <begin position="42"/>
        <end position="339"/>
    </location>
</feature>
<accession>A0A3B3RL20</accession>
<evidence type="ECO:0000256" key="10">
    <source>
        <dbReference type="ARBA" id="ARBA00022989"/>
    </source>
</evidence>
<dbReference type="InterPro" id="IPR002172">
    <property type="entry name" value="LDrepeatLR_classA_rpt"/>
</dbReference>
<keyword evidence="12 15" id="KW-1015">Disulfide bond</keyword>
<evidence type="ECO:0000256" key="3">
    <source>
        <dbReference type="ARBA" id="ARBA00022475"/>
    </source>
</evidence>
<dbReference type="PROSITE" id="PS50068">
    <property type="entry name" value="LDLRA_2"/>
    <property type="match status" value="5"/>
</dbReference>
<dbReference type="PANTHER" id="PTHR22722:SF15">
    <property type="entry name" value="LOW-DENSITY LIPOPROTEIN RECEPTOR-RELATED"/>
    <property type="match status" value="1"/>
</dbReference>
<evidence type="ECO:0000256" key="15">
    <source>
        <dbReference type="PROSITE-ProRule" id="PRU00124"/>
    </source>
</evidence>
<keyword evidence="13" id="KW-0675">Receptor</keyword>
<evidence type="ECO:0000256" key="16">
    <source>
        <dbReference type="SAM" id="SignalP"/>
    </source>
</evidence>
<feature type="disulfide bond" evidence="15">
    <location>
        <begin position="51"/>
        <end position="69"/>
    </location>
</feature>
<keyword evidence="6" id="KW-0254">Endocytosis</keyword>
<feature type="disulfide bond" evidence="15">
    <location>
        <begin position="83"/>
        <end position="95"/>
    </location>
</feature>
<evidence type="ECO:0000313" key="17">
    <source>
        <dbReference type="Ensembl" id="ENSPKIP00000018520.1"/>
    </source>
</evidence>
<keyword evidence="14" id="KW-0325">Glycoprotein</keyword>
<evidence type="ECO:0000256" key="9">
    <source>
        <dbReference type="ARBA" id="ARBA00022737"/>
    </source>
</evidence>
<reference evidence="17" key="2">
    <citation type="submission" date="2025-09" db="UniProtKB">
        <authorList>
            <consortium name="Ensembl"/>
        </authorList>
    </citation>
    <scope>IDENTIFICATION</scope>
</reference>
<dbReference type="PROSITE" id="PS01209">
    <property type="entry name" value="LDLRA_1"/>
    <property type="match status" value="3"/>
</dbReference>
<comment type="caution">
    <text evidence="15">Lacks conserved residue(s) required for the propagation of feature annotation.</text>
</comment>
<organism evidence="17 18">
    <name type="scientific">Paramormyrops kingsleyae</name>
    <dbReference type="NCBI Taxonomy" id="1676925"/>
    <lineage>
        <taxon>Eukaryota</taxon>
        <taxon>Metazoa</taxon>
        <taxon>Chordata</taxon>
        <taxon>Craniata</taxon>
        <taxon>Vertebrata</taxon>
        <taxon>Euteleostomi</taxon>
        <taxon>Actinopterygii</taxon>
        <taxon>Neopterygii</taxon>
        <taxon>Teleostei</taxon>
        <taxon>Osteoglossocephala</taxon>
        <taxon>Osteoglossomorpha</taxon>
        <taxon>Osteoglossiformes</taxon>
        <taxon>Mormyridae</taxon>
        <taxon>Paramormyrops</taxon>
    </lineage>
</organism>
<feature type="disulfide bond" evidence="15">
    <location>
        <begin position="136"/>
        <end position="148"/>
    </location>
</feature>
<evidence type="ECO:0000256" key="2">
    <source>
        <dbReference type="ARBA" id="ARBA00004613"/>
    </source>
</evidence>
<evidence type="ECO:0000256" key="12">
    <source>
        <dbReference type="ARBA" id="ARBA00023157"/>
    </source>
</evidence>
<evidence type="ECO:0000256" key="7">
    <source>
        <dbReference type="ARBA" id="ARBA00022692"/>
    </source>
</evidence>
<evidence type="ECO:0000256" key="14">
    <source>
        <dbReference type="ARBA" id="ARBA00023180"/>
    </source>
</evidence>
<evidence type="ECO:0000256" key="1">
    <source>
        <dbReference type="ARBA" id="ARBA00004251"/>
    </source>
</evidence>
<evidence type="ECO:0000313" key="18">
    <source>
        <dbReference type="Proteomes" id="UP000261540"/>
    </source>
</evidence>
<protein>
    <submittedName>
        <fullName evidence="17">Uncharacterized protein</fullName>
    </submittedName>
</protein>
<keyword evidence="9" id="KW-0677">Repeat</keyword>
<dbReference type="PANTHER" id="PTHR22722">
    <property type="entry name" value="LOW-DENSITY LIPOPROTEIN RECEPTOR-RELATED PROTEIN 2-RELATED"/>
    <property type="match status" value="1"/>
</dbReference>
<dbReference type="FunFam" id="4.10.400.10:FF:000012">
    <property type="entry name" value="Low-density lipoprotein receptor-related protein 1"/>
    <property type="match status" value="1"/>
</dbReference>
<dbReference type="GO" id="GO:0042562">
    <property type="term" value="F:hormone binding"/>
    <property type="evidence" value="ECO:0007669"/>
    <property type="project" value="TreeGrafter"/>
</dbReference>
<feature type="disulfide bond" evidence="15">
    <location>
        <begin position="183"/>
        <end position="201"/>
    </location>
</feature>
<dbReference type="FunFam" id="4.10.400.10:FF:000047">
    <property type="entry name" value="Prolow-density lipoprotein receptor-related protein 1"/>
    <property type="match status" value="1"/>
</dbReference>
<feature type="disulfide bond" evidence="15">
    <location>
        <begin position="143"/>
        <end position="161"/>
    </location>
</feature>
<feature type="disulfide bond" evidence="15">
    <location>
        <begin position="241"/>
        <end position="256"/>
    </location>
</feature>
<keyword evidence="4" id="KW-0964">Secreted</keyword>
<dbReference type="AlphaFoldDB" id="A0A3B3RL20"/>
<keyword evidence="8 16" id="KW-0732">Signal</keyword>
<dbReference type="InterPro" id="IPR051221">
    <property type="entry name" value="LDLR-related"/>
</dbReference>
<keyword evidence="10" id="KW-1133">Transmembrane helix</keyword>
<evidence type="ECO:0000256" key="4">
    <source>
        <dbReference type="ARBA" id="ARBA00022525"/>
    </source>
</evidence>
<feature type="signal peptide" evidence="16">
    <location>
        <begin position="1"/>
        <end position="41"/>
    </location>
</feature>
<dbReference type="GO" id="GO:0016324">
    <property type="term" value="C:apical plasma membrane"/>
    <property type="evidence" value="ECO:0007669"/>
    <property type="project" value="TreeGrafter"/>
</dbReference>
<dbReference type="GeneTree" id="ENSGT00940000157899"/>
<dbReference type="PRINTS" id="PR00261">
    <property type="entry name" value="LDLRECEPTOR"/>
</dbReference>
<keyword evidence="3" id="KW-1003">Cell membrane</keyword>
<dbReference type="Ensembl" id="ENSPKIT00000035348.1">
    <property type="protein sequence ID" value="ENSPKIP00000018520.1"/>
    <property type="gene ID" value="ENSPKIG00000004046.1"/>
</dbReference>
<dbReference type="FunFam" id="4.10.400.10:FF:000011">
    <property type="entry name" value="Low-density lipoprotein receptor-related protein 1"/>
    <property type="match status" value="1"/>
</dbReference>
<dbReference type="FunFam" id="4.10.400.10:FF:000030">
    <property type="entry name" value="Sortilin related receptor 1"/>
    <property type="match status" value="1"/>
</dbReference>
<dbReference type="Gene3D" id="4.10.400.10">
    <property type="entry name" value="Low-density Lipoprotein Receptor"/>
    <property type="match status" value="5"/>
</dbReference>